<dbReference type="Gene3D" id="3.10.490.10">
    <property type="entry name" value="Gamma-glutamyl cyclotransferase-like"/>
    <property type="match status" value="1"/>
</dbReference>
<reference evidence="1 2" key="1">
    <citation type="journal article" date="2019" name="Nat. Ecol. Evol.">
        <title>Megaphylogeny resolves global patterns of mushroom evolution.</title>
        <authorList>
            <person name="Varga T."/>
            <person name="Krizsan K."/>
            <person name="Foldi C."/>
            <person name="Dima B."/>
            <person name="Sanchez-Garcia M."/>
            <person name="Sanchez-Ramirez S."/>
            <person name="Szollosi G.J."/>
            <person name="Szarkandi J.G."/>
            <person name="Papp V."/>
            <person name="Albert L."/>
            <person name="Andreopoulos W."/>
            <person name="Angelini C."/>
            <person name="Antonin V."/>
            <person name="Barry K.W."/>
            <person name="Bougher N.L."/>
            <person name="Buchanan P."/>
            <person name="Buyck B."/>
            <person name="Bense V."/>
            <person name="Catcheside P."/>
            <person name="Chovatia M."/>
            <person name="Cooper J."/>
            <person name="Damon W."/>
            <person name="Desjardin D."/>
            <person name="Finy P."/>
            <person name="Geml J."/>
            <person name="Haridas S."/>
            <person name="Hughes K."/>
            <person name="Justo A."/>
            <person name="Karasinski D."/>
            <person name="Kautmanova I."/>
            <person name="Kiss B."/>
            <person name="Kocsube S."/>
            <person name="Kotiranta H."/>
            <person name="LaButti K.M."/>
            <person name="Lechner B.E."/>
            <person name="Liimatainen K."/>
            <person name="Lipzen A."/>
            <person name="Lukacs Z."/>
            <person name="Mihaltcheva S."/>
            <person name="Morgado L.N."/>
            <person name="Niskanen T."/>
            <person name="Noordeloos M.E."/>
            <person name="Ohm R.A."/>
            <person name="Ortiz-Santana B."/>
            <person name="Ovrebo C."/>
            <person name="Racz N."/>
            <person name="Riley R."/>
            <person name="Savchenko A."/>
            <person name="Shiryaev A."/>
            <person name="Soop K."/>
            <person name="Spirin V."/>
            <person name="Szebenyi C."/>
            <person name="Tomsovsky M."/>
            <person name="Tulloss R.E."/>
            <person name="Uehling J."/>
            <person name="Grigoriev I.V."/>
            <person name="Vagvolgyi C."/>
            <person name="Papp T."/>
            <person name="Martin F.M."/>
            <person name="Miettinen O."/>
            <person name="Hibbett D.S."/>
            <person name="Nagy L.G."/>
        </authorList>
    </citation>
    <scope>NUCLEOTIDE SEQUENCE [LARGE SCALE GENOMIC DNA]</scope>
    <source>
        <strain evidence="1 2">CBS 166.37</strain>
    </source>
</reference>
<dbReference type="Proteomes" id="UP000308652">
    <property type="component" value="Unassembled WGS sequence"/>
</dbReference>
<keyword evidence="2" id="KW-1185">Reference proteome</keyword>
<dbReference type="OrthoDB" id="1044435at2759"/>
<evidence type="ECO:0000313" key="2">
    <source>
        <dbReference type="Proteomes" id="UP000308652"/>
    </source>
</evidence>
<protein>
    <recommendedName>
        <fullName evidence="3">Gamma-glutamylcyclotransferase AIG2-like domain-containing protein</fullName>
    </recommendedName>
</protein>
<evidence type="ECO:0000313" key="1">
    <source>
        <dbReference type="EMBL" id="TFK40394.1"/>
    </source>
</evidence>
<organism evidence="1 2">
    <name type="scientific">Crucibulum laeve</name>
    <dbReference type="NCBI Taxonomy" id="68775"/>
    <lineage>
        <taxon>Eukaryota</taxon>
        <taxon>Fungi</taxon>
        <taxon>Dikarya</taxon>
        <taxon>Basidiomycota</taxon>
        <taxon>Agaricomycotina</taxon>
        <taxon>Agaricomycetes</taxon>
        <taxon>Agaricomycetidae</taxon>
        <taxon>Agaricales</taxon>
        <taxon>Agaricineae</taxon>
        <taxon>Nidulariaceae</taxon>
        <taxon>Crucibulum</taxon>
    </lineage>
</organism>
<proteinExistence type="predicted"/>
<evidence type="ECO:0008006" key="3">
    <source>
        <dbReference type="Google" id="ProtNLM"/>
    </source>
</evidence>
<gene>
    <name evidence="1" type="ORF">BDQ12DRAFT_648909</name>
</gene>
<name>A0A5C3M4R7_9AGAR</name>
<sequence length="65" mass="7323">MSSSIPERRAFFYGTLMHPKILTRVIDNDGAHLQFCSALLLDYTRHEVMVHPSPLSLNPIANQDG</sequence>
<dbReference type="EMBL" id="ML213597">
    <property type="protein sequence ID" value="TFK40394.1"/>
    <property type="molecule type" value="Genomic_DNA"/>
</dbReference>
<dbReference type="AlphaFoldDB" id="A0A5C3M4R7"/>
<accession>A0A5C3M4R7</accession>